<comment type="caution">
    <text evidence="2">The sequence shown here is derived from an EMBL/GenBank/DDBJ whole genome shotgun (WGS) entry which is preliminary data.</text>
</comment>
<sequence>MFGFGRKKQRLNWTTPMADKANEAMAKRIHITQSWWASWMSRKTEKMTSRAKALVFFTYLIIMTAAGLYCILGGFGDQETTVHKSEHLRIPLIENRETKGMENGVPKIVLERIRAFRLKLDSMSTTVQGRIKVDSIMRSRPGLLDSIRRVEEMYLIKEQ</sequence>
<keyword evidence="1" id="KW-1133">Transmembrane helix</keyword>
<reference evidence="2 3" key="1">
    <citation type="submission" date="2018-03" db="EMBL/GenBank/DDBJ databases">
        <title>Genomic Encyclopedia of Type Strains, Phase III (KMG-III): the genomes of soil and plant-associated and newly described type strains.</title>
        <authorList>
            <person name="Whitman W."/>
        </authorList>
    </citation>
    <scope>NUCLEOTIDE SEQUENCE [LARGE SCALE GENOMIC DNA]</scope>
    <source>
        <strain evidence="2 3">CGMCC 1.12700</strain>
    </source>
</reference>
<dbReference type="Proteomes" id="UP000240572">
    <property type="component" value="Unassembled WGS sequence"/>
</dbReference>
<dbReference type="RefSeq" id="WP_106524049.1">
    <property type="nucleotide sequence ID" value="NZ_PYGD01000007.1"/>
</dbReference>
<evidence type="ECO:0000313" key="2">
    <source>
        <dbReference type="EMBL" id="PSK90778.1"/>
    </source>
</evidence>
<evidence type="ECO:0000313" key="3">
    <source>
        <dbReference type="Proteomes" id="UP000240572"/>
    </source>
</evidence>
<keyword evidence="1" id="KW-0812">Transmembrane</keyword>
<keyword evidence="3" id="KW-1185">Reference proteome</keyword>
<evidence type="ECO:0000256" key="1">
    <source>
        <dbReference type="SAM" id="Phobius"/>
    </source>
</evidence>
<feature type="transmembrane region" description="Helical" evidence="1">
    <location>
        <begin position="53"/>
        <end position="75"/>
    </location>
</feature>
<gene>
    <name evidence="2" type="ORF">B0I18_107190</name>
</gene>
<accession>A0A2P8D0P1</accession>
<keyword evidence="1" id="KW-0472">Membrane</keyword>
<dbReference type="EMBL" id="PYGD01000007">
    <property type="protein sequence ID" value="PSK90778.1"/>
    <property type="molecule type" value="Genomic_DNA"/>
</dbReference>
<protein>
    <submittedName>
        <fullName evidence="2">Uncharacterized protein</fullName>
    </submittedName>
</protein>
<dbReference type="OrthoDB" id="670725at2"/>
<name>A0A2P8D0P1_9BACT</name>
<organism evidence="2 3">
    <name type="scientific">Taibaiella chishuiensis</name>
    <dbReference type="NCBI Taxonomy" id="1434707"/>
    <lineage>
        <taxon>Bacteria</taxon>
        <taxon>Pseudomonadati</taxon>
        <taxon>Bacteroidota</taxon>
        <taxon>Chitinophagia</taxon>
        <taxon>Chitinophagales</taxon>
        <taxon>Chitinophagaceae</taxon>
        <taxon>Taibaiella</taxon>
    </lineage>
</organism>
<dbReference type="AlphaFoldDB" id="A0A2P8D0P1"/>
<proteinExistence type="predicted"/>